<dbReference type="PROSITE" id="PS50004">
    <property type="entry name" value="C2"/>
    <property type="match status" value="6"/>
</dbReference>
<dbReference type="SMART" id="SM01201">
    <property type="entry name" value="FerB"/>
    <property type="match status" value="1"/>
</dbReference>
<dbReference type="EMBL" id="AFYH01003965">
    <property type="status" value="NOT_ANNOTATED_CDS"/>
    <property type="molecule type" value="Genomic_DNA"/>
</dbReference>
<feature type="region of interest" description="Disordered" evidence="9">
    <location>
        <begin position="1249"/>
        <end position="1276"/>
    </location>
</feature>
<dbReference type="InterPro" id="IPR035892">
    <property type="entry name" value="C2_domain_sf"/>
</dbReference>
<feature type="domain" description="C2" evidence="11">
    <location>
        <begin position="1128"/>
        <end position="1251"/>
    </location>
</feature>
<dbReference type="PANTHER" id="PTHR12546">
    <property type="entry name" value="FER-1-LIKE"/>
    <property type="match status" value="1"/>
</dbReference>
<dbReference type="EMBL" id="AFYH01003957">
    <property type="status" value="NOT_ANNOTATED_CDS"/>
    <property type="molecule type" value="Genomic_DNA"/>
</dbReference>
<dbReference type="InterPro" id="IPR012968">
    <property type="entry name" value="FerIin_dom"/>
</dbReference>
<dbReference type="HOGENOM" id="CLU_001183_3_1_1"/>
<dbReference type="SUPFAM" id="SSF49562">
    <property type="entry name" value="C2 domain (Calcium/lipid-binding domain, CaLB)"/>
    <property type="match status" value="6"/>
</dbReference>
<dbReference type="CDD" id="cd08374">
    <property type="entry name" value="C2F_Ferlin"/>
    <property type="match status" value="1"/>
</dbReference>
<keyword evidence="13" id="KW-1185">Reference proteome</keyword>
<dbReference type="InterPro" id="IPR037720">
    <property type="entry name" value="C2B_Ferlin"/>
</dbReference>
<evidence type="ECO:0000256" key="10">
    <source>
        <dbReference type="SAM" id="Phobius"/>
    </source>
</evidence>
<dbReference type="InterPro" id="IPR037725">
    <property type="entry name" value="C2F_Ferlin"/>
</dbReference>
<protein>
    <submittedName>
        <fullName evidence="12">Fer-1 like family member 4</fullName>
    </submittedName>
</protein>
<dbReference type="CDD" id="cd04017">
    <property type="entry name" value="C2D_Ferlin"/>
    <property type="match status" value="1"/>
</dbReference>
<dbReference type="PANTHER" id="PTHR12546:SF36">
    <property type="entry name" value="FER-1-LIKE PROTEIN 4"/>
    <property type="match status" value="1"/>
</dbReference>
<dbReference type="InterPro" id="IPR000008">
    <property type="entry name" value="C2_dom"/>
</dbReference>
<feature type="compositionally biased region" description="Basic residues" evidence="9">
    <location>
        <begin position="1869"/>
        <end position="1878"/>
    </location>
</feature>
<dbReference type="GO" id="GO:0016020">
    <property type="term" value="C:membrane"/>
    <property type="evidence" value="ECO:0007669"/>
    <property type="project" value="UniProtKB-SubCell"/>
</dbReference>
<dbReference type="EMBL" id="AFYH01003958">
    <property type="status" value="NOT_ANNOTATED_CDS"/>
    <property type="molecule type" value="Genomic_DNA"/>
</dbReference>
<evidence type="ECO:0000256" key="2">
    <source>
        <dbReference type="ARBA" id="ARBA00022692"/>
    </source>
</evidence>
<dbReference type="GeneTree" id="ENSGT00940000160586"/>
<dbReference type="Bgee" id="ENSLACG00000018839">
    <property type="expression patterns" value="Expressed in chordate pharynx and 4 other cell types or tissues"/>
</dbReference>
<organism evidence="12 13">
    <name type="scientific">Latimeria chalumnae</name>
    <name type="common">Coelacanth</name>
    <dbReference type="NCBI Taxonomy" id="7897"/>
    <lineage>
        <taxon>Eukaryota</taxon>
        <taxon>Metazoa</taxon>
        <taxon>Chordata</taxon>
        <taxon>Craniata</taxon>
        <taxon>Vertebrata</taxon>
        <taxon>Euteleostomi</taxon>
        <taxon>Coelacanthiformes</taxon>
        <taxon>Coelacanthidae</taxon>
        <taxon>Latimeria</taxon>
    </lineage>
</organism>
<dbReference type="eggNOG" id="KOG1326">
    <property type="taxonomic scope" value="Eukaryota"/>
</dbReference>
<feature type="domain" description="C2" evidence="11">
    <location>
        <begin position="1677"/>
        <end position="1826"/>
    </location>
</feature>
<feature type="domain" description="C2" evidence="11">
    <location>
        <begin position="368"/>
        <end position="507"/>
    </location>
</feature>
<keyword evidence="8" id="KW-0175">Coiled coil</keyword>
<dbReference type="Proteomes" id="UP000008672">
    <property type="component" value="Unassembled WGS sequence"/>
</dbReference>
<dbReference type="InterPro" id="IPR037723">
    <property type="entry name" value="C2D_Ferlin"/>
</dbReference>
<feature type="region of interest" description="Disordered" evidence="9">
    <location>
        <begin position="1861"/>
        <end position="1883"/>
    </location>
</feature>
<dbReference type="SMART" id="SM01202">
    <property type="entry name" value="FerI"/>
    <property type="match status" value="1"/>
</dbReference>
<reference evidence="12" key="2">
    <citation type="submission" date="2025-08" db="UniProtKB">
        <authorList>
            <consortium name="Ensembl"/>
        </authorList>
    </citation>
    <scope>IDENTIFICATION</scope>
</reference>
<keyword evidence="2 10" id="KW-0812">Transmembrane</keyword>
<dbReference type="Pfam" id="PF08150">
    <property type="entry name" value="FerB"/>
    <property type="match status" value="1"/>
</dbReference>
<dbReference type="GO" id="GO:0007009">
    <property type="term" value="P:plasma membrane organization"/>
    <property type="evidence" value="ECO:0007669"/>
    <property type="project" value="TreeGrafter"/>
</dbReference>
<feature type="region of interest" description="Disordered" evidence="9">
    <location>
        <begin position="672"/>
        <end position="696"/>
    </location>
</feature>
<evidence type="ECO:0000256" key="8">
    <source>
        <dbReference type="SAM" id="Coils"/>
    </source>
</evidence>
<dbReference type="CDD" id="cd04011">
    <property type="entry name" value="C2B_Ferlin"/>
    <property type="match status" value="1"/>
</dbReference>
<dbReference type="Gene3D" id="2.60.40.150">
    <property type="entry name" value="C2 domain"/>
    <property type="match status" value="6"/>
</dbReference>
<evidence type="ECO:0000256" key="6">
    <source>
        <dbReference type="ARBA" id="ARBA00022989"/>
    </source>
</evidence>
<dbReference type="OMA" id="DHTWRLC"/>
<dbReference type="GO" id="GO:0046872">
    <property type="term" value="F:metal ion binding"/>
    <property type="evidence" value="ECO:0007669"/>
    <property type="project" value="UniProtKB-KW"/>
</dbReference>
<keyword evidence="4" id="KW-0677">Repeat</keyword>
<reference evidence="13" key="1">
    <citation type="submission" date="2011-08" db="EMBL/GenBank/DDBJ databases">
        <title>The draft genome of Latimeria chalumnae.</title>
        <authorList>
            <person name="Di Palma F."/>
            <person name="Alfoldi J."/>
            <person name="Johnson J."/>
            <person name="Berlin A."/>
            <person name="Gnerre S."/>
            <person name="Jaffe D."/>
            <person name="MacCallum I."/>
            <person name="Young S."/>
            <person name="Walker B.J."/>
            <person name="Lander E."/>
            <person name="Lindblad-Toh K."/>
        </authorList>
    </citation>
    <scope>NUCLEOTIDE SEQUENCE [LARGE SCALE GENOMIC DNA]</scope>
    <source>
        <strain evidence="13">Wild caught</strain>
    </source>
</reference>
<dbReference type="EMBL" id="AFYH01003963">
    <property type="status" value="NOT_ANNOTATED_CDS"/>
    <property type="molecule type" value="Genomic_DNA"/>
</dbReference>
<feature type="domain" description="C2" evidence="11">
    <location>
        <begin position="205"/>
        <end position="322"/>
    </location>
</feature>
<comment type="subcellular location">
    <subcellularLocation>
        <location evidence="1">Membrane</location>
        <topology evidence="1">Single-pass membrane protein</topology>
    </subcellularLocation>
</comment>
<name>H3BHR9_LATCH</name>
<dbReference type="Pfam" id="PF16165">
    <property type="entry name" value="Ferlin_C"/>
    <property type="match status" value="1"/>
</dbReference>
<dbReference type="Pfam" id="PF00168">
    <property type="entry name" value="C2"/>
    <property type="match status" value="6"/>
</dbReference>
<dbReference type="STRING" id="7897.ENSLACP00000021440"/>
<feature type="region of interest" description="Disordered" evidence="9">
    <location>
        <begin position="577"/>
        <end position="607"/>
    </location>
</feature>
<dbReference type="FunCoup" id="H3BHR9">
    <property type="interactions" value="1"/>
</dbReference>
<dbReference type="EMBL" id="AFYH01003959">
    <property type="status" value="NOT_ANNOTATED_CDS"/>
    <property type="molecule type" value="Genomic_DNA"/>
</dbReference>
<reference evidence="12" key="3">
    <citation type="submission" date="2025-09" db="UniProtKB">
        <authorList>
            <consortium name="Ensembl"/>
        </authorList>
    </citation>
    <scope>IDENTIFICATION</scope>
</reference>
<dbReference type="CDD" id="cd04037">
    <property type="entry name" value="C2E_Ferlin"/>
    <property type="match status" value="1"/>
</dbReference>
<keyword evidence="5" id="KW-0106">Calcium</keyword>
<keyword evidence="6 10" id="KW-1133">Transmembrane helix</keyword>
<evidence type="ECO:0000259" key="11">
    <source>
        <dbReference type="PROSITE" id="PS50004"/>
    </source>
</evidence>
<feature type="domain" description="C2" evidence="11">
    <location>
        <begin position="1434"/>
        <end position="1551"/>
    </location>
</feature>
<dbReference type="Pfam" id="PF22901">
    <property type="entry name" value="dsrm_Ferlin"/>
    <property type="match status" value="1"/>
</dbReference>
<dbReference type="EMBL" id="AFYH01003960">
    <property type="status" value="NOT_ANNOTATED_CDS"/>
    <property type="molecule type" value="Genomic_DNA"/>
</dbReference>
<evidence type="ECO:0000313" key="13">
    <source>
        <dbReference type="Proteomes" id="UP000008672"/>
    </source>
</evidence>
<dbReference type="EMBL" id="AFYH01003961">
    <property type="status" value="NOT_ANNOTATED_CDS"/>
    <property type="molecule type" value="Genomic_DNA"/>
</dbReference>
<dbReference type="InterPro" id="IPR032362">
    <property type="entry name" value="Ferlin_C"/>
</dbReference>
<dbReference type="EMBL" id="AFYH01003962">
    <property type="status" value="NOT_ANNOTATED_CDS"/>
    <property type="molecule type" value="Genomic_DNA"/>
</dbReference>
<dbReference type="InterPro" id="IPR037721">
    <property type="entry name" value="Ferlin"/>
</dbReference>
<feature type="compositionally biased region" description="Basic and acidic residues" evidence="9">
    <location>
        <begin position="577"/>
        <end position="600"/>
    </location>
</feature>
<evidence type="ECO:0000256" key="5">
    <source>
        <dbReference type="ARBA" id="ARBA00022837"/>
    </source>
</evidence>
<dbReference type="Ensembl" id="ENSLACT00000021581.1">
    <property type="protein sequence ID" value="ENSLACP00000021440.1"/>
    <property type="gene ID" value="ENSLACG00000018839.1"/>
</dbReference>
<dbReference type="InterPro" id="IPR055072">
    <property type="entry name" value="Ferlin_DSRM"/>
</dbReference>
<keyword evidence="3" id="KW-0479">Metal-binding</keyword>
<dbReference type="InParanoid" id="H3BHR9"/>
<evidence type="ECO:0000256" key="9">
    <source>
        <dbReference type="SAM" id="MobiDB-lite"/>
    </source>
</evidence>
<accession>H3BHR9</accession>
<evidence type="ECO:0000256" key="3">
    <source>
        <dbReference type="ARBA" id="ARBA00022723"/>
    </source>
</evidence>
<dbReference type="CDD" id="cd04018">
    <property type="entry name" value="C2C_Ferlin"/>
    <property type="match status" value="1"/>
</dbReference>
<feature type="transmembrane region" description="Helical" evidence="10">
    <location>
        <begin position="1957"/>
        <end position="1978"/>
    </location>
</feature>
<proteinExistence type="predicted"/>
<dbReference type="InterPro" id="IPR012561">
    <property type="entry name" value="Ferlin_B-domain"/>
</dbReference>
<sequence length="1989" mass="228188">MLLKVCTRKEKGLNYRARRCQKRFRMQLNKNTSNPSQLVGHLFRWPHYGKIISEEMLTVRVYNCSKFFTNRLLGTLMISLQHLITSGRLNLKEALVDKHNSLTDIYVELEIRYQPIQGAIGNWLEDDFAHEMTDSSGLIIRNVGYVDPVTGDIIRADELDAKVRAMGKKLVKSNERDDDDDDTEDFDFRELVLPNITFTPILSRCKFLTHSSLSAVPKVQHFQVTVNILEAQKLVGVNIDPVVYVKVGDEKKHTPTQKSTNCPFYNESFMFEFQEPREVVLDKIVEISVLHAKKIPFTFTRIGTFKIDLWTIYNNQVLDHQFFQKWAVLTDPSDTRGGVKGFVKCNISVLGRGDVMGPVNIVSSNQNDDIEKNLLLPKNMPAERPWAKFYIKIFRAEGLPSMNSGFMGSFSKIIGDKKVFVDPYVQVTFAGQQGETSVETNTTTPEWNEQITFIEMFPPLARRIKVQILDDANISGVAVATHFIELDQISDSGRNGSFKPTFGPAWVNLYGSPQNSTLRDVHMFLNEGLGEGIFCRGRILMSVFVEVYNNLPVADKKVTKAVKNVLSKFNIKKKSKATKEKSKGKGKESSDNTGEEKDGLEASDQPSAVTVDVDEIHHLPEDALGKKEEFLLFGAFFEAAMIDPCIGSKLITFEMSIEGNYGKAVEVVTKNEKKDGKDSKGNPNEEMQSLLEPGSEDELDNMEIFPLPATPMDNNLLYSCIPMLYEKPCVYVWSYWEDHSWRLYNSNWIVKMADRLENGLGEVEKLLKRPKTNSKEKLKQSLEEFVAGCRQYVLSSEKKTMTKPNNLDKCRAKLLTQRITVLAKRAMKAMKRLTNSSVKDKLNDAKKILKSLRFFSKEPQSTLPDVFIWMMNNNKRIAYTRIPSQNILFSVVEEEKGKDCGKIQTVYFKSPGAAAGEIFAKVEVYLWLGVTKYMKNSISSLPEEFQPVSEEELPHLLSKESFRQNCYFQLRAHLYQARGILPADESGLSDPFARVVFMTQCQNTRVIDESLSPMWNELLLFDQIVIEGNKDDLRNDPPVIAISLFDQDRIGAPEFLGRTFAAPIVTLVSDQYNKPTLQFFDIYRGHCTAGELIAAFELIELNYSGFLEPSVPDEVNPKEPDFLDDDARSGRFCIPEGVRPVLRPFRLEVLFWGLRHLKRVNLFEVDQPQVVIECAGHKVESEVIPNYKLNPNFDVLVKTINMKLPEQIYLHPPLSIYVVERRIFGRTVPVGAHVVTYLMEFAAKELREEEDEEEAKAEPQPKGKHNEKNLHTWQSRQVLSDPLKKASIDKVLKKNTEEYEEEKPEAEELDWWSKYYASLEEMNNQPYEEDAENDEHEGDVDNLTSISMDLEAEENAAAHAEAEQAKTKKKLIATLQIYNTELETQFDNFQDWLYVFPLHRGKANEEEDDADDHCMGKYKGSFLIYPTDEEEEEEEEEEKKGIPRNRPIKVLVRVYVVKATNLSPTDPNGKADPYVVVKVEKQVKDSKERYIPKQLNPVFGEVFELSVNFPLETELTVSVFDHDMMGSDDLIGETKIDLENRFYSNHRAICGLASQYDIDGYNMWRDAFKPTQILAALCRKNQLPEPEYRPAVVKVNNTIFKIPNDVFPEVCSIPNIMQISHDEQKALYVLRTWHTMPEFGCKLVPEHVEVRSLYNEESPGMAQGSVHMWIDMFPNDVPAPAPVNIKPRLPISYELRLIIWNTDDVVLDDINPFTGTASSDIYVKGWIKGLDNDKQETDVHFNSLTGEGNFNWRFVFRFDYLPTEKEITFKKKESFFSLEESEFRQPAVLVLQVWDYDRILSNDFLGSIELKLNDMIRGAKSANQCTIKMFKEKAGPRFSIFRNKRMRGWWPFVKLKSEEDEEKEEKEEKKKKEKKRKGKPEDFEYKDASGNTYILTGKVEAEFQLVTVEEAEKSPVGLGRKEPEPLELPNRPKTSFNWFLNPLKTFIYFIWKNYKKYIIALLIIAILALFLALILYTLPGEISKQIVNG</sequence>
<dbReference type="EMBL" id="AFYH01003964">
    <property type="status" value="NOT_ANNOTATED_CDS"/>
    <property type="molecule type" value="Genomic_DNA"/>
</dbReference>
<evidence type="ECO:0000256" key="4">
    <source>
        <dbReference type="ARBA" id="ARBA00022737"/>
    </source>
</evidence>
<dbReference type="InterPro" id="IPR037722">
    <property type="entry name" value="C2C_Ferlin"/>
</dbReference>
<keyword evidence="7 10" id="KW-0472">Membrane</keyword>
<feature type="coiled-coil region" evidence="8">
    <location>
        <begin position="1343"/>
        <end position="1370"/>
    </location>
</feature>
<evidence type="ECO:0000313" key="12">
    <source>
        <dbReference type="Ensembl" id="ENSLACP00000021440.1"/>
    </source>
</evidence>
<dbReference type="Pfam" id="PF08151">
    <property type="entry name" value="FerI"/>
    <property type="match status" value="1"/>
</dbReference>
<dbReference type="InterPro" id="IPR037724">
    <property type="entry name" value="C2E_Ferlin"/>
</dbReference>
<evidence type="ECO:0000256" key="7">
    <source>
        <dbReference type="ARBA" id="ARBA00023136"/>
    </source>
</evidence>
<evidence type="ECO:0000256" key="1">
    <source>
        <dbReference type="ARBA" id="ARBA00004167"/>
    </source>
</evidence>
<feature type="domain" description="C2" evidence="11">
    <location>
        <begin position="948"/>
        <end position="1077"/>
    </location>
</feature>
<dbReference type="SMART" id="SM00239">
    <property type="entry name" value="C2"/>
    <property type="match status" value="5"/>
</dbReference>
<gene>
    <name evidence="12" type="primary">FER1L4</name>
</gene>
<feature type="compositionally biased region" description="Basic and acidic residues" evidence="9">
    <location>
        <begin position="1256"/>
        <end position="1270"/>
    </location>
</feature>